<evidence type="ECO:0000313" key="1">
    <source>
        <dbReference type="EMBL" id="GAA4806349.1"/>
    </source>
</evidence>
<name>A0ABP9CAQ9_9FLAO</name>
<evidence type="ECO:0000313" key="2">
    <source>
        <dbReference type="Proteomes" id="UP001501433"/>
    </source>
</evidence>
<proteinExistence type="predicted"/>
<dbReference type="Proteomes" id="UP001501433">
    <property type="component" value="Unassembled WGS sequence"/>
</dbReference>
<reference evidence="2" key="1">
    <citation type="journal article" date="2019" name="Int. J. Syst. Evol. Microbiol.">
        <title>The Global Catalogue of Microorganisms (GCM) 10K type strain sequencing project: providing services to taxonomists for standard genome sequencing and annotation.</title>
        <authorList>
            <consortium name="The Broad Institute Genomics Platform"/>
            <consortium name="The Broad Institute Genome Sequencing Center for Infectious Disease"/>
            <person name="Wu L."/>
            <person name="Ma J."/>
        </authorList>
    </citation>
    <scope>NUCLEOTIDE SEQUENCE [LARGE SCALE GENOMIC DNA]</scope>
    <source>
        <strain evidence="2">JCM 18325</strain>
    </source>
</reference>
<organism evidence="1 2">
    <name type="scientific">Litoribaculum gwangyangense</name>
    <dbReference type="NCBI Taxonomy" id="1130722"/>
    <lineage>
        <taxon>Bacteria</taxon>
        <taxon>Pseudomonadati</taxon>
        <taxon>Bacteroidota</taxon>
        <taxon>Flavobacteriia</taxon>
        <taxon>Flavobacteriales</taxon>
        <taxon>Flavobacteriaceae</taxon>
        <taxon>Litoribaculum</taxon>
    </lineage>
</organism>
<gene>
    <name evidence="1" type="ORF">GCM10023330_11050</name>
</gene>
<accession>A0ABP9CAQ9</accession>
<sequence length="65" mass="7259">MYTEKQIIIVVQATPKTQPGGVHGALLRLTYQLVCGPSFINKVPMAKAPKLIIRKIIMYFANVMN</sequence>
<dbReference type="EMBL" id="BAABJW010000002">
    <property type="protein sequence ID" value="GAA4806349.1"/>
    <property type="molecule type" value="Genomic_DNA"/>
</dbReference>
<comment type="caution">
    <text evidence="1">The sequence shown here is derived from an EMBL/GenBank/DDBJ whole genome shotgun (WGS) entry which is preliminary data.</text>
</comment>
<protein>
    <submittedName>
        <fullName evidence="1">Uncharacterized protein</fullName>
    </submittedName>
</protein>
<keyword evidence="2" id="KW-1185">Reference proteome</keyword>